<feature type="transmembrane region" description="Helical" evidence="6">
    <location>
        <begin position="620"/>
        <end position="642"/>
    </location>
</feature>
<evidence type="ECO:0000256" key="1">
    <source>
        <dbReference type="ARBA" id="ARBA00004651"/>
    </source>
</evidence>
<keyword evidence="2" id="KW-1003">Cell membrane</keyword>
<feature type="domain" description="ABC3 transporter permease C-terminal" evidence="7">
    <location>
        <begin position="1015"/>
        <end position="1133"/>
    </location>
</feature>
<evidence type="ECO:0000256" key="3">
    <source>
        <dbReference type="ARBA" id="ARBA00022692"/>
    </source>
</evidence>
<dbReference type="PANTHER" id="PTHR32522:SF5">
    <property type="entry name" value="ABC3 TRANSPORTER PERMEASE PROTEIN DOMAIN-CONTAINING PROTEIN"/>
    <property type="match status" value="1"/>
</dbReference>
<dbReference type="EMBL" id="NBCO01000013">
    <property type="protein sequence ID" value="ORC89270.1"/>
    <property type="molecule type" value="Genomic_DNA"/>
</dbReference>
<feature type="transmembrane region" description="Helical" evidence="6">
    <location>
        <begin position="1011"/>
        <end position="1038"/>
    </location>
</feature>
<protein>
    <submittedName>
        <fullName evidence="8">Putative permease-like protein</fullName>
    </submittedName>
</protein>
<dbReference type="GO" id="GO:0005886">
    <property type="term" value="C:plasma membrane"/>
    <property type="evidence" value="ECO:0007669"/>
    <property type="project" value="UniProtKB-SubCell"/>
</dbReference>
<name>A0A1X0NYN7_9TRYP</name>
<keyword evidence="3 6" id="KW-0812">Transmembrane</keyword>
<evidence type="ECO:0000259" key="7">
    <source>
        <dbReference type="Pfam" id="PF02687"/>
    </source>
</evidence>
<evidence type="ECO:0000256" key="4">
    <source>
        <dbReference type="ARBA" id="ARBA00022989"/>
    </source>
</evidence>
<dbReference type="InterPro" id="IPR003838">
    <property type="entry name" value="ABC3_permease_C"/>
</dbReference>
<dbReference type="OrthoDB" id="312032at2759"/>
<sequence length="1141" mass="127358">MHQKEMNRDPSQEDTPAQVHVSEPFFRSTLKDNSTGYSSSDPAVSSNLLRLYSLYSILRVAVSYTVADVIRRPRNFCIGVFAVILLVFFSGALLMGIEKAPYIFLRLAELTVGEADIMIMGGGNRISGLVNYTSVESRLMATREIRGVAPRWVTPATAHYHEDVFHKRYSTARSRRITPAEASVNLLIIDSEQERHIGLGRGWKHRDTGYAEAHVYKGVLDYLKLQSNHGERINIRLPLQEFLRSILKNTTFVVDLEKLKEGNNTYTDTILKFLALNNIKDGDTIDLTKMLNMNLAMNVVDEITSADGKYPSLYGNIVVIDYKKLISIFVDQSCLLGPTSLTPGEGFLLPSIIDVLAASKILSEIDLINAVPILAIVLKDRRSMYYKGKEERAKAMVMRTNAIIRNSMGVDFEGFVEYPIMRVMGDFDGNQAVLTSSLTTIVFGVIILCMILFFMLLRTNADERQFEFALMRAQGMGKSQVMAVILSQTVAFVIPGIIVGVILLILLNIGLEAVLANFTAADPRYDMIIVMPVLIAIGLGITLPLSASWGAVSHALGSSLRDALDVFRRGQSETKVVMIRLEELGVATWQIILGIFLVASGFIVYYMIPFAFIFEHLTLFFFLMNSILIVMVVGICFIMYVVEPYAESAVLWLMMWGREKQFMIIVKKNLYDHRIRNSKTFMMILISVASIVSGSVMFSMLSVTSSQLLQLYNGADISATSNDFYMPLNEKLLTALLEKWQGEYVQEWAYHSFPLDAYPHIGYPTKLETTIRKGNAMPIIAVSKNLLNTVFKDYILEEARDKRYPFTKTVDGKYDVVASMYDHPPQPSHTAGQTIATGLTDWMQTPNISQKASYVIPAIVAAGLQNGVGVSVGDGMVLEYKYKVADDSVETRFYVSLRALMNRVSGFPSISSVPFLSRSSSVLIPQSFFITLLNPVMMDFGKEANVKLPPTAVTELRQQTLFIRLYKNITAAQRSAFVNELISNMDLTHHTVFDTQESIDELNVIGNFIMYFFYFTAIVCISLCTLMMCITFVANVQMNVQVVGVLRALGCSHQHVFRIILYEAFSIVLSAFFIGLLAGSFVGVTLGLQLATVMVLPFQFTMPYVLIGLLFVLALLAAVFGSLVPFRAVNKSSIGVLMKRT</sequence>
<evidence type="ECO:0000256" key="2">
    <source>
        <dbReference type="ARBA" id="ARBA00022475"/>
    </source>
</evidence>
<reference evidence="8 9" key="1">
    <citation type="submission" date="2017-03" db="EMBL/GenBank/DDBJ databases">
        <title>An alternative strategy for trypanosome survival in the mammalian bloodstream revealed through genome and transcriptome analysis of the ubiquitous bovine parasite Trypanosoma (Megatrypanum) theileri.</title>
        <authorList>
            <person name="Kelly S."/>
            <person name="Ivens A."/>
            <person name="Mott A."/>
            <person name="O'Neill E."/>
            <person name="Emms D."/>
            <person name="Macleod O."/>
            <person name="Voorheis P."/>
            <person name="Matthews J."/>
            <person name="Matthews K."/>
            <person name="Carrington M."/>
        </authorList>
    </citation>
    <scope>NUCLEOTIDE SEQUENCE [LARGE SCALE GENOMIC DNA]</scope>
    <source>
        <strain evidence="8">Edinburgh</strain>
    </source>
</reference>
<feature type="transmembrane region" description="Helical" evidence="6">
    <location>
        <begin position="584"/>
        <end position="608"/>
    </location>
</feature>
<proteinExistence type="predicted"/>
<dbReference type="AlphaFoldDB" id="A0A1X0NYN7"/>
<dbReference type="PANTHER" id="PTHR32522">
    <property type="match status" value="1"/>
</dbReference>
<accession>A0A1X0NYN7</accession>
<feature type="transmembrane region" description="Helical" evidence="6">
    <location>
        <begin position="681"/>
        <end position="701"/>
    </location>
</feature>
<keyword evidence="5 6" id="KW-0472">Membrane</keyword>
<feature type="transmembrane region" description="Helical" evidence="6">
    <location>
        <begin position="527"/>
        <end position="552"/>
    </location>
</feature>
<feature type="transmembrane region" description="Helical" evidence="6">
    <location>
        <begin position="1059"/>
        <end position="1084"/>
    </location>
</feature>
<dbReference type="RefSeq" id="XP_028883336.1">
    <property type="nucleotide sequence ID" value="XM_029025490.1"/>
</dbReference>
<dbReference type="Proteomes" id="UP000192257">
    <property type="component" value="Unassembled WGS sequence"/>
</dbReference>
<feature type="transmembrane region" description="Helical" evidence="6">
    <location>
        <begin position="481"/>
        <end position="507"/>
    </location>
</feature>
<comment type="subcellular location">
    <subcellularLocation>
        <location evidence="1">Cell membrane</location>
        <topology evidence="1">Multi-pass membrane protein</topology>
    </subcellularLocation>
</comment>
<keyword evidence="4 6" id="KW-1133">Transmembrane helix</keyword>
<feature type="transmembrane region" description="Helical" evidence="6">
    <location>
        <begin position="432"/>
        <end position="457"/>
    </location>
</feature>
<dbReference type="GeneID" id="39985270"/>
<organism evidence="8 9">
    <name type="scientific">Trypanosoma theileri</name>
    <dbReference type="NCBI Taxonomy" id="67003"/>
    <lineage>
        <taxon>Eukaryota</taxon>
        <taxon>Discoba</taxon>
        <taxon>Euglenozoa</taxon>
        <taxon>Kinetoplastea</taxon>
        <taxon>Metakinetoplastina</taxon>
        <taxon>Trypanosomatida</taxon>
        <taxon>Trypanosomatidae</taxon>
        <taxon>Trypanosoma</taxon>
    </lineage>
</organism>
<evidence type="ECO:0000256" key="5">
    <source>
        <dbReference type="ARBA" id="ARBA00023136"/>
    </source>
</evidence>
<feature type="transmembrane region" description="Helical" evidence="6">
    <location>
        <begin position="1104"/>
        <end position="1129"/>
    </location>
</feature>
<keyword evidence="9" id="KW-1185">Reference proteome</keyword>
<comment type="caution">
    <text evidence="8">The sequence shown here is derived from an EMBL/GenBank/DDBJ whole genome shotgun (WGS) entry which is preliminary data.</text>
</comment>
<feature type="transmembrane region" description="Helical" evidence="6">
    <location>
        <begin position="77"/>
        <end position="97"/>
    </location>
</feature>
<evidence type="ECO:0000256" key="6">
    <source>
        <dbReference type="SAM" id="Phobius"/>
    </source>
</evidence>
<feature type="domain" description="ABC3 transporter permease C-terminal" evidence="7">
    <location>
        <begin position="441"/>
        <end position="558"/>
    </location>
</feature>
<evidence type="ECO:0000313" key="8">
    <source>
        <dbReference type="EMBL" id="ORC89270.1"/>
    </source>
</evidence>
<dbReference type="Pfam" id="PF02687">
    <property type="entry name" value="FtsX"/>
    <property type="match status" value="2"/>
</dbReference>
<evidence type="ECO:0000313" key="9">
    <source>
        <dbReference type="Proteomes" id="UP000192257"/>
    </source>
</evidence>
<dbReference type="VEuPathDB" id="TriTrypDB:TM35_000132740"/>
<gene>
    <name evidence="8" type="ORF">TM35_000132740</name>
</gene>